<feature type="transmembrane region" description="Helical" evidence="1">
    <location>
        <begin position="21"/>
        <end position="42"/>
    </location>
</feature>
<feature type="transmembrane region" description="Helical" evidence="1">
    <location>
        <begin position="110"/>
        <end position="131"/>
    </location>
</feature>
<accession>A0A0M5KY20</accession>
<evidence type="ECO:0000313" key="3">
    <source>
        <dbReference type="Proteomes" id="UP000057938"/>
    </source>
</evidence>
<dbReference type="AlphaFoldDB" id="A0A0M5KY20"/>
<organism evidence="2 3">
    <name type="scientific">Altererythrobacter epoxidivorans</name>
    <dbReference type="NCBI Taxonomy" id="361183"/>
    <lineage>
        <taxon>Bacteria</taxon>
        <taxon>Pseudomonadati</taxon>
        <taxon>Pseudomonadota</taxon>
        <taxon>Alphaproteobacteria</taxon>
        <taxon>Sphingomonadales</taxon>
        <taxon>Erythrobacteraceae</taxon>
        <taxon>Altererythrobacter</taxon>
    </lineage>
</organism>
<feature type="transmembrane region" description="Helical" evidence="1">
    <location>
        <begin position="143"/>
        <end position="161"/>
    </location>
</feature>
<sequence length="175" mass="18837">MLSPSNPPAKGFDLSPAMRGIVLAASTILTAMALYAILRAMLGIAPAHPNIRSAAIVLHVVSVIPAIPLGGYLLLSRKGTALHKQLGKLWIAMMVVTALSAIFIRTSGSFSFIHVFVPLTLIGAWQTVRYARLGRIAEHRKQIVGMYLGALMIPGLVAFLLPGRLMNVWTFGWPA</sequence>
<keyword evidence="1" id="KW-0812">Transmembrane</keyword>
<proteinExistence type="predicted"/>
<evidence type="ECO:0000256" key="1">
    <source>
        <dbReference type="SAM" id="Phobius"/>
    </source>
</evidence>
<dbReference type="EMBL" id="CP012669">
    <property type="protein sequence ID" value="ALE15574.1"/>
    <property type="molecule type" value="Genomic_DNA"/>
</dbReference>
<keyword evidence="3" id="KW-1185">Reference proteome</keyword>
<protein>
    <recommendedName>
        <fullName evidence="4">DUF2306 domain-containing protein</fullName>
    </recommendedName>
</protein>
<name>A0A0M5KY20_9SPHN</name>
<keyword evidence="1" id="KW-0472">Membrane</keyword>
<evidence type="ECO:0008006" key="4">
    <source>
        <dbReference type="Google" id="ProtNLM"/>
    </source>
</evidence>
<dbReference type="Proteomes" id="UP000057938">
    <property type="component" value="Chromosome"/>
</dbReference>
<feature type="transmembrane region" description="Helical" evidence="1">
    <location>
        <begin position="54"/>
        <end position="75"/>
    </location>
</feature>
<gene>
    <name evidence="2" type="ORF">AMC99_00258</name>
</gene>
<feature type="transmembrane region" description="Helical" evidence="1">
    <location>
        <begin position="87"/>
        <end position="104"/>
    </location>
</feature>
<keyword evidence="1" id="KW-1133">Transmembrane helix</keyword>
<dbReference type="KEGG" id="aep:AMC99_00258"/>
<reference evidence="2 3" key="1">
    <citation type="submission" date="2015-09" db="EMBL/GenBank/DDBJ databases">
        <title>Complete genome sequence of a benzo[a]pyrene-degrading bacterium Altererythrobacter epoxidivorans CGMCC 1.7731T.</title>
        <authorList>
            <person name="Li Z."/>
            <person name="Cheng H."/>
            <person name="Huo Y."/>
            <person name="Xu X."/>
        </authorList>
    </citation>
    <scope>NUCLEOTIDE SEQUENCE [LARGE SCALE GENOMIC DNA]</scope>
    <source>
        <strain evidence="2 3">CGMCC 1.7731</strain>
    </source>
</reference>
<dbReference type="Pfam" id="PF10067">
    <property type="entry name" value="DUF2306"/>
    <property type="match status" value="1"/>
</dbReference>
<dbReference type="PATRIC" id="fig|361183.4.peg.259"/>
<evidence type="ECO:0000313" key="2">
    <source>
        <dbReference type="EMBL" id="ALE15574.1"/>
    </source>
</evidence>
<dbReference type="STRING" id="361183.AMC99_00258"/>
<dbReference type="InterPro" id="IPR018750">
    <property type="entry name" value="DUF2306_membrane"/>
</dbReference>